<evidence type="ECO:0000313" key="3">
    <source>
        <dbReference type="EMBL" id="PQQ29008.1"/>
    </source>
</evidence>
<proteinExistence type="predicted"/>
<dbReference type="InterPro" id="IPR025420">
    <property type="entry name" value="DUF4143"/>
</dbReference>
<organism evidence="3 4">
    <name type="scientific">Photorhabdus hindustanensis</name>
    <dbReference type="NCBI Taxonomy" id="2918802"/>
    <lineage>
        <taxon>Bacteria</taxon>
        <taxon>Pseudomonadati</taxon>
        <taxon>Pseudomonadota</taxon>
        <taxon>Gammaproteobacteria</taxon>
        <taxon>Enterobacterales</taxon>
        <taxon>Morganellaceae</taxon>
        <taxon>Photorhabdus</taxon>
    </lineage>
</organism>
<dbReference type="EMBL" id="PUWT01000006">
    <property type="protein sequence ID" value="PQQ29008.1"/>
    <property type="molecule type" value="Genomic_DNA"/>
</dbReference>
<dbReference type="PANTHER" id="PTHR43566:SF2">
    <property type="entry name" value="DUF4143 DOMAIN-CONTAINING PROTEIN"/>
    <property type="match status" value="1"/>
</dbReference>
<feature type="domain" description="AAA" evidence="1">
    <location>
        <begin position="21"/>
        <end position="136"/>
    </location>
</feature>
<evidence type="ECO:0000313" key="4">
    <source>
        <dbReference type="Proteomes" id="UP000239550"/>
    </source>
</evidence>
<dbReference type="Pfam" id="PF13173">
    <property type="entry name" value="AAA_14"/>
    <property type="match status" value="1"/>
</dbReference>
<evidence type="ECO:0000259" key="1">
    <source>
        <dbReference type="Pfam" id="PF13173"/>
    </source>
</evidence>
<feature type="domain" description="DUF4143" evidence="2">
    <location>
        <begin position="200"/>
        <end position="358"/>
    </location>
</feature>
<dbReference type="InterPro" id="IPR041682">
    <property type="entry name" value="AAA_14"/>
</dbReference>
<dbReference type="AlphaFoldDB" id="A0A2S8Q7Z6"/>
<dbReference type="SUPFAM" id="SSF52540">
    <property type="entry name" value="P-loop containing nucleoside triphosphate hydrolases"/>
    <property type="match status" value="1"/>
</dbReference>
<comment type="caution">
    <text evidence="3">The sequence shown here is derived from an EMBL/GenBank/DDBJ whole genome shotgun (WGS) entry which is preliminary data.</text>
</comment>
<dbReference type="InterPro" id="IPR027417">
    <property type="entry name" value="P-loop_NTPase"/>
</dbReference>
<accession>A0A2S8Q7Z6</accession>
<dbReference type="Pfam" id="PF13635">
    <property type="entry name" value="DUF4143"/>
    <property type="match status" value="1"/>
</dbReference>
<name>A0A2S8Q7Z6_9GAMM</name>
<reference evidence="3 4" key="1">
    <citation type="submission" date="2018-02" db="EMBL/GenBank/DDBJ databases">
        <title>Five New Genomes of Indian Photorhabdus Isolates TSA.</title>
        <authorList>
            <person name="Dubay B."/>
            <person name="Somvanshi V.S."/>
        </authorList>
    </citation>
    <scope>NUCLEOTIDE SEQUENCE [LARGE SCALE GENOMIC DNA]</scope>
    <source>
        <strain evidence="3 4">H1</strain>
    </source>
</reference>
<sequence>MNNTLHPRYIAPQLKAALADTPVVCLLGPRQVGKTTLAKSLEPRRAYLTFDDSTLLNTAKADPTGFVQSLPERVTLDEVQRVPEILPALKATIDIHRQPGRFILTGSANLLLLPGVQESLAGRVEVIYLQPLSEQEKQHSPTSLLEQLITNKISPSIKGEQILIEGVVEAVVQGGYPEPNTRSEARARQWHKQYLNAIIQRDVKDIAAIRDEDELLRLIKTLALRTGNLLNISGLAKDLGLQRETVDKYITILERLFLVRRLPAWHKNQAKRLIKAPKVHVVDSGLTCALNNLRVDDWHNLSNDFGAVLESFVVQQLICQAGWSEHELYFSHYRDKDQVEVDLVIEDGRKIWGVEVKKAASIQPKDGMGLARLASLVDGDWQGGILLYTGNNCLPISHIPNTFAVPMNALWGH</sequence>
<dbReference type="PANTHER" id="PTHR43566">
    <property type="entry name" value="CONSERVED PROTEIN"/>
    <property type="match status" value="1"/>
</dbReference>
<gene>
    <name evidence="3" type="ORF">C6H66_02870</name>
</gene>
<dbReference type="RefSeq" id="WP_105394760.1">
    <property type="nucleotide sequence ID" value="NZ_CAWNTA010000127.1"/>
</dbReference>
<dbReference type="Proteomes" id="UP000239550">
    <property type="component" value="Unassembled WGS sequence"/>
</dbReference>
<evidence type="ECO:0000259" key="2">
    <source>
        <dbReference type="Pfam" id="PF13635"/>
    </source>
</evidence>
<protein>
    <submittedName>
        <fullName evidence="3">AAA family ATPase</fullName>
    </submittedName>
</protein>
<keyword evidence="4" id="KW-1185">Reference proteome</keyword>